<evidence type="ECO:0000256" key="5">
    <source>
        <dbReference type="SAM" id="Phobius"/>
    </source>
</evidence>
<dbReference type="PANTHER" id="PTHR43424">
    <property type="entry name" value="LOCUS PUTATIVE PROTEIN 1-RELATED"/>
    <property type="match status" value="1"/>
</dbReference>
<comment type="caution">
    <text evidence="6">The sequence shown here is derived from an EMBL/GenBank/DDBJ whole genome shotgun (WGS) entry which is preliminary data.</text>
</comment>
<dbReference type="CDD" id="cd13128">
    <property type="entry name" value="MATE_Wzx_like"/>
    <property type="match status" value="1"/>
</dbReference>
<feature type="transmembrane region" description="Helical" evidence="5">
    <location>
        <begin position="292"/>
        <end position="312"/>
    </location>
</feature>
<keyword evidence="2 5" id="KW-0812">Transmembrane</keyword>
<dbReference type="InterPro" id="IPR002797">
    <property type="entry name" value="Polysacc_synth"/>
</dbReference>
<feature type="transmembrane region" description="Helical" evidence="5">
    <location>
        <begin position="145"/>
        <end position="164"/>
    </location>
</feature>
<feature type="transmembrane region" description="Helical" evidence="5">
    <location>
        <begin position="209"/>
        <end position="229"/>
    </location>
</feature>
<gene>
    <name evidence="6" type="ORF">CWI71_04020</name>
</gene>
<name>A0A432YNN5_9GAMM</name>
<feature type="transmembrane region" description="Helical" evidence="5">
    <location>
        <begin position="170"/>
        <end position="188"/>
    </location>
</feature>
<feature type="transmembrane region" description="Helical" evidence="5">
    <location>
        <begin position="355"/>
        <end position="375"/>
    </location>
</feature>
<dbReference type="GO" id="GO:0016020">
    <property type="term" value="C:membrane"/>
    <property type="evidence" value="ECO:0007669"/>
    <property type="project" value="UniProtKB-SubCell"/>
</dbReference>
<feature type="transmembrane region" description="Helical" evidence="5">
    <location>
        <begin position="255"/>
        <end position="272"/>
    </location>
</feature>
<dbReference type="OrthoDB" id="103403at2"/>
<sequence>MQRNVVTHSTWMIAEKALSIGVNLLVTIGLARWLGPETYGQLSYIIAFVALLAPISALGLHSIIIRELGEALATESKVLTTGLVLRLAGGLFSFVVVLLVTGVVELSGSERFSLILIALASSLHAFQVLDYYFQAKNQAQPLVMMRTFVVLSGGAMKLAIANYFPSLELIAAAFAYDYIAYAFGYWFIYHKCGFGLSLKSADAIYAKGLLKQSSWLILSGIAAIIYLKIDQVMLGIWGERQDVGIYAVAARLSEAWYIFATVIATAYFSQLVSGRKSSRSLYYVRLQRVTDLLVIFAIAIALTVSAVAGWLVPWLFGAEYEEAVPILRIHIWASVFVFMRAVASKWLIAERLLKFSLLSHLGGAVINVVLNAVLIPHWGGIGAAVATVVAYAVAGFVMFSTSRSTQPMAAIMLKSLVLPLSLGYRYWPKKYKLNQN</sequence>
<feature type="transmembrane region" description="Helical" evidence="5">
    <location>
        <begin position="41"/>
        <end position="63"/>
    </location>
</feature>
<evidence type="ECO:0000313" key="7">
    <source>
        <dbReference type="Proteomes" id="UP000288259"/>
    </source>
</evidence>
<evidence type="ECO:0000256" key="4">
    <source>
        <dbReference type="ARBA" id="ARBA00023136"/>
    </source>
</evidence>
<keyword evidence="4 5" id="KW-0472">Membrane</keyword>
<reference evidence="7" key="1">
    <citation type="journal article" date="2018" name="Front. Microbiol.">
        <title>Genome-Based Analysis Reveals the Taxonomy and Diversity of the Family Idiomarinaceae.</title>
        <authorList>
            <person name="Liu Y."/>
            <person name="Lai Q."/>
            <person name="Shao Z."/>
        </authorList>
    </citation>
    <scope>NUCLEOTIDE SEQUENCE [LARGE SCALE GENOMIC DNA]</scope>
    <source>
        <strain evidence="7">CVS-6</strain>
    </source>
</reference>
<feature type="transmembrane region" description="Helical" evidence="5">
    <location>
        <begin position="112"/>
        <end position="133"/>
    </location>
</feature>
<dbReference type="Pfam" id="PF01943">
    <property type="entry name" value="Polysacc_synt"/>
    <property type="match status" value="1"/>
</dbReference>
<dbReference type="InterPro" id="IPR052556">
    <property type="entry name" value="PolySynth_Transporter"/>
</dbReference>
<dbReference type="Proteomes" id="UP000288259">
    <property type="component" value="Unassembled WGS sequence"/>
</dbReference>
<feature type="transmembrane region" description="Helical" evidence="5">
    <location>
        <begin position="324"/>
        <end position="343"/>
    </location>
</feature>
<comment type="subcellular location">
    <subcellularLocation>
        <location evidence="1">Membrane</location>
        <topology evidence="1">Multi-pass membrane protein</topology>
    </subcellularLocation>
</comment>
<organism evidence="6 7">
    <name type="scientific">Pseudidiomarina insulisalsae</name>
    <dbReference type="NCBI Taxonomy" id="575789"/>
    <lineage>
        <taxon>Bacteria</taxon>
        <taxon>Pseudomonadati</taxon>
        <taxon>Pseudomonadota</taxon>
        <taxon>Gammaproteobacteria</taxon>
        <taxon>Alteromonadales</taxon>
        <taxon>Idiomarinaceae</taxon>
        <taxon>Pseudidiomarina</taxon>
    </lineage>
</organism>
<accession>A0A432YNN5</accession>
<dbReference type="EMBL" id="PIPY01000003">
    <property type="protein sequence ID" value="RUO62607.1"/>
    <property type="molecule type" value="Genomic_DNA"/>
</dbReference>
<keyword evidence="3 5" id="KW-1133">Transmembrane helix</keyword>
<dbReference type="PANTHER" id="PTHR43424:SF1">
    <property type="entry name" value="LOCUS PUTATIVE PROTEIN 1-RELATED"/>
    <property type="match status" value="1"/>
</dbReference>
<feature type="transmembrane region" description="Helical" evidence="5">
    <location>
        <begin position="83"/>
        <end position="106"/>
    </location>
</feature>
<evidence type="ECO:0000256" key="2">
    <source>
        <dbReference type="ARBA" id="ARBA00022692"/>
    </source>
</evidence>
<feature type="transmembrane region" description="Helical" evidence="5">
    <location>
        <begin position="12"/>
        <end position="35"/>
    </location>
</feature>
<dbReference type="AlphaFoldDB" id="A0A432YNN5"/>
<protein>
    <submittedName>
        <fullName evidence="6">Uncharacterized protein</fullName>
    </submittedName>
</protein>
<evidence type="ECO:0000313" key="6">
    <source>
        <dbReference type="EMBL" id="RUO62607.1"/>
    </source>
</evidence>
<evidence type="ECO:0000256" key="3">
    <source>
        <dbReference type="ARBA" id="ARBA00022989"/>
    </source>
</evidence>
<keyword evidence="7" id="KW-1185">Reference proteome</keyword>
<feature type="transmembrane region" description="Helical" evidence="5">
    <location>
        <begin position="381"/>
        <end position="399"/>
    </location>
</feature>
<dbReference type="RefSeq" id="WP_126753971.1">
    <property type="nucleotide sequence ID" value="NZ_PIPY01000003.1"/>
</dbReference>
<evidence type="ECO:0000256" key="1">
    <source>
        <dbReference type="ARBA" id="ARBA00004141"/>
    </source>
</evidence>
<proteinExistence type="predicted"/>